<name>A0A5C3KJJ7_COPMA</name>
<dbReference type="EMBL" id="ML210314">
    <property type="protein sequence ID" value="TFK20043.1"/>
    <property type="molecule type" value="Genomic_DNA"/>
</dbReference>
<gene>
    <name evidence="1" type="ORF">FA15DRAFT_659390</name>
</gene>
<sequence>MYTSAAAFRRPHLADGLFPRIPNEIWKVIIDHAATDTRTLLALTYVKPFQPHAHCVLYRNLDLSLENNAKDCDRRISLLYRTLKELPLLGRYVHSITMLRNSMEQDGRLEWSRLREHCSGGYLGELMTNILSREDCFEQDAVLQLPLDAMDITDDDNPETHKLFEPSHRIEDKDMITQWERNVTWHDPDHTEMIHLPGILRLTPNVQRFELRYRTLAGLQPDWNEFQHPLRNTLVEALRGQRLESVNIFGLLNVPSFIFEATPAADVRTCPFASVVQRKTAVTVRSLILGSTRTCAARDSEPERQPIRRLMLGNIASYAQRPMLKMLGHWKIGRIEMSPTSPESFAALKEAFLASQAYLTCLIVDARPCASTVMEDEFWTTLEQGRPNLGCLKELETVKLNFTDWIIDTQDHQVVRIQGNSWWWWAIDALHSALHRPRHGSLSDICLNIDYQDMMNMEYLMTWDNWIWVELQKVLVQHVKGGVKRVRVCLQSGTLTRTAFPKDQKARIVLEVQRRLKPVNGLESIPIFCSTKTLMSLLLETPTEILLAILAEIYSVLTRSLLPDVTHLRLRKTFTSNARRLNEPFLDLLAKYTSSREQRHKLTHLSLVRVWVVDEFLRCFPDLEYLSIDGVTISRSQLSSGMRVLASSEAVIKTLVVSGEANLLDFSRATLSIIHSIHWKSRYISNLHNVLSRVGSSLVILKFPELAPKDISWMLNTLRHFLPVELRDLVPAWPADRYPWFFEMNGLRVTVGR</sequence>
<proteinExistence type="predicted"/>
<dbReference type="Proteomes" id="UP000307440">
    <property type="component" value="Unassembled WGS sequence"/>
</dbReference>
<protein>
    <submittedName>
        <fullName evidence="1">Uncharacterized protein</fullName>
    </submittedName>
</protein>
<reference evidence="1 2" key="1">
    <citation type="journal article" date="2019" name="Nat. Ecol. Evol.">
        <title>Megaphylogeny resolves global patterns of mushroom evolution.</title>
        <authorList>
            <person name="Varga T."/>
            <person name="Krizsan K."/>
            <person name="Foldi C."/>
            <person name="Dima B."/>
            <person name="Sanchez-Garcia M."/>
            <person name="Sanchez-Ramirez S."/>
            <person name="Szollosi G.J."/>
            <person name="Szarkandi J.G."/>
            <person name="Papp V."/>
            <person name="Albert L."/>
            <person name="Andreopoulos W."/>
            <person name="Angelini C."/>
            <person name="Antonin V."/>
            <person name="Barry K.W."/>
            <person name="Bougher N.L."/>
            <person name="Buchanan P."/>
            <person name="Buyck B."/>
            <person name="Bense V."/>
            <person name="Catcheside P."/>
            <person name="Chovatia M."/>
            <person name="Cooper J."/>
            <person name="Damon W."/>
            <person name="Desjardin D."/>
            <person name="Finy P."/>
            <person name="Geml J."/>
            <person name="Haridas S."/>
            <person name="Hughes K."/>
            <person name="Justo A."/>
            <person name="Karasinski D."/>
            <person name="Kautmanova I."/>
            <person name="Kiss B."/>
            <person name="Kocsube S."/>
            <person name="Kotiranta H."/>
            <person name="LaButti K.M."/>
            <person name="Lechner B.E."/>
            <person name="Liimatainen K."/>
            <person name="Lipzen A."/>
            <person name="Lukacs Z."/>
            <person name="Mihaltcheva S."/>
            <person name="Morgado L.N."/>
            <person name="Niskanen T."/>
            <person name="Noordeloos M.E."/>
            <person name="Ohm R.A."/>
            <person name="Ortiz-Santana B."/>
            <person name="Ovrebo C."/>
            <person name="Racz N."/>
            <person name="Riley R."/>
            <person name="Savchenko A."/>
            <person name="Shiryaev A."/>
            <person name="Soop K."/>
            <person name="Spirin V."/>
            <person name="Szebenyi C."/>
            <person name="Tomsovsky M."/>
            <person name="Tulloss R.E."/>
            <person name="Uehling J."/>
            <person name="Grigoriev I.V."/>
            <person name="Vagvolgyi C."/>
            <person name="Papp T."/>
            <person name="Martin F.M."/>
            <person name="Miettinen O."/>
            <person name="Hibbett D.S."/>
            <person name="Nagy L.G."/>
        </authorList>
    </citation>
    <scope>NUCLEOTIDE SEQUENCE [LARGE SCALE GENOMIC DNA]</scope>
    <source>
        <strain evidence="1 2">CBS 121175</strain>
    </source>
</reference>
<organism evidence="1 2">
    <name type="scientific">Coprinopsis marcescibilis</name>
    <name type="common">Agaric fungus</name>
    <name type="synonym">Psathyrella marcescibilis</name>
    <dbReference type="NCBI Taxonomy" id="230819"/>
    <lineage>
        <taxon>Eukaryota</taxon>
        <taxon>Fungi</taxon>
        <taxon>Dikarya</taxon>
        <taxon>Basidiomycota</taxon>
        <taxon>Agaricomycotina</taxon>
        <taxon>Agaricomycetes</taxon>
        <taxon>Agaricomycetidae</taxon>
        <taxon>Agaricales</taxon>
        <taxon>Agaricineae</taxon>
        <taxon>Psathyrellaceae</taxon>
        <taxon>Coprinopsis</taxon>
    </lineage>
</organism>
<evidence type="ECO:0000313" key="1">
    <source>
        <dbReference type="EMBL" id="TFK20043.1"/>
    </source>
</evidence>
<dbReference type="AlphaFoldDB" id="A0A5C3KJJ7"/>
<accession>A0A5C3KJJ7</accession>
<keyword evidence="2" id="KW-1185">Reference proteome</keyword>
<evidence type="ECO:0000313" key="2">
    <source>
        <dbReference type="Proteomes" id="UP000307440"/>
    </source>
</evidence>